<proteinExistence type="predicted"/>
<reference evidence="6" key="1">
    <citation type="submission" date="2016-10" db="EMBL/GenBank/DDBJ databases">
        <authorList>
            <person name="Varghese N."/>
            <person name="Submissions S."/>
        </authorList>
    </citation>
    <scope>NUCLEOTIDE SEQUENCE [LARGE SCALE GENOMIC DNA]</scope>
    <source>
        <strain evidence="6">DSM 23920</strain>
    </source>
</reference>
<dbReference type="SMART" id="SM00342">
    <property type="entry name" value="HTH_ARAC"/>
    <property type="match status" value="1"/>
</dbReference>
<keyword evidence="6" id="KW-1185">Reference proteome</keyword>
<gene>
    <name evidence="5" type="ORF">SAMN05660909_03103</name>
</gene>
<dbReference type="PANTHER" id="PTHR43280">
    <property type="entry name" value="ARAC-FAMILY TRANSCRIPTIONAL REGULATOR"/>
    <property type="match status" value="1"/>
</dbReference>
<keyword evidence="3" id="KW-0804">Transcription</keyword>
<dbReference type="RefSeq" id="WP_089762845.1">
    <property type="nucleotide sequence ID" value="NZ_BKAT01000048.1"/>
</dbReference>
<accession>A0A1H4DFM8</accession>
<evidence type="ECO:0000256" key="2">
    <source>
        <dbReference type="ARBA" id="ARBA00023125"/>
    </source>
</evidence>
<dbReference type="GO" id="GO:0043565">
    <property type="term" value="F:sequence-specific DNA binding"/>
    <property type="evidence" value="ECO:0007669"/>
    <property type="project" value="InterPro"/>
</dbReference>
<dbReference type="AlphaFoldDB" id="A0A1H4DFM8"/>
<dbReference type="InterPro" id="IPR018062">
    <property type="entry name" value="HTH_AraC-typ_CS"/>
</dbReference>
<name>A0A1H4DFM8_9BACT</name>
<dbReference type="Pfam" id="PF12833">
    <property type="entry name" value="HTH_18"/>
    <property type="match status" value="1"/>
</dbReference>
<keyword evidence="2" id="KW-0238">DNA-binding</keyword>
<dbReference type="InterPro" id="IPR018060">
    <property type="entry name" value="HTH_AraC"/>
</dbReference>
<dbReference type="PRINTS" id="PR00032">
    <property type="entry name" value="HTHARAC"/>
</dbReference>
<dbReference type="InterPro" id="IPR020449">
    <property type="entry name" value="Tscrpt_reg_AraC-type_HTH"/>
</dbReference>
<dbReference type="STRING" id="408074.SAMN05660909_03103"/>
<dbReference type="PROSITE" id="PS01124">
    <property type="entry name" value="HTH_ARAC_FAMILY_2"/>
    <property type="match status" value="1"/>
</dbReference>
<sequence length="285" mass="33249">MLLKFPGNIDGHQALKVGNQHFALLKQRTKAHKRTLFLEENVLIFVIEGHKLLHFENTTVKISEGSVLVLKRGFYVMSDFVEDGLNFQSLLIYFSNEHLKKFLLKFNYAKAVPHNNEEFLNIPLTPALENFREHYLHYFSQHFDALGTVLNLKLYELYLLLLSSPQQQQVLSFFQQIAFQQPTDLGYIIKQHLFQPLSLPELAKLSGRSLASFKRDFTQQFHKAPGRWISEQRLEHARILLQQTNKQVAEIAYECGYNNVPHFIKSYKQLFGLTPNQDRSNKVMI</sequence>
<evidence type="ECO:0000256" key="3">
    <source>
        <dbReference type="ARBA" id="ARBA00023163"/>
    </source>
</evidence>
<keyword evidence="1" id="KW-0805">Transcription regulation</keyword>
<dbReference type="PANTHER" id="PTHR43280:SF2">
    <property type="entry name" value="HTH-TYPE TRANSCRIPTIONAL REGULATOR EXSA"/>
    <property type="match status" value="1"/>
</dbReference>
<dbReference type="OrthoDB" id="4480133at2"/>
<dbReference type="Pfam" id="PF22200">
    <property type="entry name" value="ExsA_N"/>
    <property type="match status" value="1"/>
</dbReference>
<dbReference type="SUPFAM" id="SSF46689">
    <property type="entry name" value="Homeodomain-like"/>
    <property type="match status" value="1"/>
</dbReference>
<dbReference type="Proteomes" id="UP000199656">
    <property type="component" value="Unassembled WGS sequence"/>
</dbReference>
<dbReference type="GO" id="GO:0003700">
    <property type="term" value="F:DNA-binding transcription factor activity"/>
    <property type="evidence" value="ECO:0007669"/>
    <property type="project" value="InterPro"/>
</dbReference>
<evidence type="ECO:0000313" key="5">
    <source>
        <dbReference type="EMBL" id="SEA71397.1"/>
    </source>
</evidence>
<protein>
    <submittedName>
        <fullName evidence="5">AraC-type transcriptional regulator N-terminus</fullName>
    </submittedName>
</protein>
<evidence type="ECO:0000313" key="6">
    <source>
        <dbReference type="Proteomes" id="UP000199656"/>
    </source>
</evidence>
<dbReference type="InterPro" id="IPR009057">
    <property type="entry name" value="Homeodomain-like_sf"/>
</dbReference>
<evidence type="ECO:0000256" key="1">
    <source>
        <dbReference type="ARBA" id="ARBA00023015"/>
    </source>
</evidence>
<organism evidence="5 6">
    <name type="scientific">Chitinophaga terrae</name>
    <name type="common">ex Kim and Jung 2007</name>
    <dbReference type="NCBI Taxonomy" id="408074"/>
    <lineage>
        <taxon>Bacteria</taxon>
        <taxon>Pseudomonadati</taxon>
        <taxon>Bacteroidota</taxon>
        <taxon>Chitinophagia</taxon>
        <taxon>Chitinophagales</taxon>
        <taxon>Chitinophagaceae</taxon>
        <taxon>Chitinophaga</taxon>
    </lineage>
</organism>
<evidence type="ECO:0000259" key="4">
    <source>
        <dbReference type="PROSITE" id="PS01124"/>
    </source>
</evidence>
<dbReference type="EMBL" id="FNRL01000013">
    <property type="protein sequence ID" value="SEA71397.1"/>
    <property type="molecule type" value="Genomic_DNA"/>
</dbReference>
<dbReference type="Gene3D" id="1.10.10.60">
    <property type="entry name" value="Homeodomain-like"/>
    <property type="match status" value="2"/>
</dbReference>
<feature type="domain" description="HTH araC/xylS-type" evidence="4">
    <location>
        <begin position="183"/>
        <end position="281"/>
    </location>
</feature>
<dbReference type="InterPro" id="IPR054015">
    <property type="entry name" value="ExsA-like_N"/>
</dbReference>
<dbReference type="PROSITE" id="PS00041">
    <property type="entry name" value="HTH_ARAC_FAMILY_1"/>
    <property type="match status" value="1"/>
</dbReference>